<organism evidence="1">
    <name type="scientific">Thiolapillus brandeum</name>
    <dbReference type="NCBI Taxonomy" id="1076588"/>
    <lineage>
        <taxon>Bacteria</taxon>
        <taxon>Pseudomonadati</taxon>
        <taxon>Pseudomonadota</taxon>
        <taxon>Gammaproteobacteria</taxon>
        <taxon>Chromatiales</taxon>
        <taxon>Sedimenticolaceae</taxon>
        <taxon>Thiolapillus</taxon>
    </lineage>
</organism>
<proteinExistence type="predicted"/>
<comment type="caution">
    <text evidence="1">The sequence shown here is derived from an EMBL/GenBank/DDBJ whole genome shotgun (WGS) entry which is preliminary data.</text>
</comment>
<gene>
    <name evidence="1" type="ORF">ENG92_03970</name>
</gene>
<protein>
    <submittedName>
        <fullName evidence="1">Crp/Fnr family transcriptional regulator</fullName>
    </submittedName>
</protein>
<name>A0A831NSB1_9GAMM</name>
<reference evidence="1" key="1">
    <citation type="journal article" date="2020" name="mSystems">
        <title>Genome- and Community-Level Interaction Insights into Carbon Utilization and Element Cycling Functions of Hydrothermarchaeota in Hydrothermal Sediment.</title>
        <authorList>
            <person name="Zhou Z."/>
            <person name="Liu Y."/>
            <person name="Xu W."/>
            <person name="Pan J."/>
            <person name="Luo Z.H."/>
            <person name="Li M."/>
        </authorList>
    </citation>
    <scope>NUCLEOTIDE SEQUENCE [LARGE SCALE GENOMIC DNA]</scope>
    <source>
        <strain evidence="1">HyVt-26</strain>
    </source>
</reference>
<accession>A0A831NSB1</accession>
<dbReference type="AlphaFoldDB" id="A0A831NSB1"/>
<sequence length="131" mass="15419">MLSPAVSLPKEQRRWLRLFSRLDKQRRANLLAFAEFLYQQQEQQDWPDASVPPQIQDPLDIPRPEQESVVAAMRRLTKTFPMIDRDALLDRATSLMTSHMLQGQSAEQVIDELESLFDEHYQRYLNQHSQP</sequence>
<dbReference type="EMBL" id="DRCV01000178">
    <property type="protein sequence ID" value="HDK38153.1"/>
    <property type="molecule type" value="Genomic_DNA"/>
</dbReference>
<evidence type="ECO:0000313" key="1">
    <source>
        <dbReference type="EMBL" id="HDK38153.1"/>
    </source>
</evidence>
<dbReference type="Proteomes" id="UP000885822">
    <property type="component" value="Unassembled WGS sequence"/>
</dbReference>